<proteinExistence type="predicted"/>
<dbReference type="Proteomes" id="UP000600365">
    <property type="component" value="Unassembled WGS sequence"/>
</dbReference>
<sequence length="119" mass="13665">MYGGNGPSMSLIPQTCSTMTREPDTTPGILPDNVSPWKLPSYVWTDNARRAWLEAAERAWCEGYEQGRAQGVVLRLLFWRGIEIPAHVHRRVRSTTDLDQLRTWRDRAYDVTDAAELFD</sequence>
<protein>
    <submittedName>
        <fullName evidence="1">Uncharacterized protein</fullName>
    </submittedName>
</protein>
<evidence type="ECO:0000313" key="1">
    <source>
        <dbReference type="EMBL" id="GGN86070.1"/>
    </source>
</evidence>
<comment type="caution">
    <text evidence="1">The sequence shown here is derived from an EMBL/GenBank/DDBJ whole genome shotgun (WGS) entry which is preliminary data.</text>
</comment>
<dbReference type="EMBL" id="BMMM01000018">
    <property type="protein sequence ID" value="GGN86070.1"/>
    <property type="molecule type" value="Genomic_DNA"/>
</dbReference>
<reference evidence="1 2" key="1">
    <citation type="journal article" date="2014" name="Int. J. Syst. Evol. Microbiol.">
        <title>Complete genome sequence of Corynebacterium casei LMG S-19264T (=DSM 44701T), isolated from a smear-ripened cheese.</title>
        <authorList>
            <consortium name="US DOE Joint Genome Institute (JGI-PGF)"/>
            <person name="Walter F."/>
            <person name="Albersmeier A."/>
            <person name="Kalinowski J."/>
            <person name="Ruckert C."/>
        </authorList>
    </citation>
    <scope>NUCLEOTIDE SEQUENCE [LARGE SCALE GENOMIC DNA]</scope>
    <source>
        <strain evidence="1 2">CGMCC 4.7111</strain>
    </source>
</reference>
<organism evidence="1 2">
    <name type="scientific">Streptomyces albiflavescens</name>
    <dbReference type="NCBI Taxonomy" id="1623582"/>
    <lineage>
        <taxon>Bacteria</taxon>
        <taxon>Bacillati</taxon>
        <taxon>Actinomycetota</taxon>
        <taxon>Actinomycetes</taxon>
        <taxon>Kitasatosporales</taxon>
        <taxon>Streptomycetaceae</taxon>
        <taxon>Streptomyces</taxon>
    </lineage>
</organism>
<name>A0A917YCP1_9ACTN</name>
<evidence type="ECO:0000313" key="2">
    <source>
        <dbReference type="Proteomes" id="UP000600365"/>
    </source>
</evidence>
<keyword evidence="2" id="KW-1185">Reference proteome</keyword>
<gene>
    <name evidence="1" type="ORF">GCM10011579_077480</name>
</gene>
<dbReference type="AlphaFoldDB" id="A0A917YCP1"/>
<accession>A0A917YCP1</accession>